<keyword evidence="1" id="KW-0472">Membrane</keyword>
<keyword evidence="1" id="KW-0812">Transmembrane</keyword>
<comment type="caution">
    <text evidence="2">The sequence shown here is derived from an EMBL/GenBank/DDBJ whole genome shotgun (WGS) entry which is preliminary data.</text>
</comment>
<dbReference type="AlphaFoldDB" id="A0A8H7BX97"/>
<proteinExistence type="predicted"/>
<evidence type="ECO:0000313" key="3">
    <source>
        <dbReference type="Proteomes" id="UP000605846"/>
    </source>
</evidence>
<name>A0A8H7BX97_9FUNG</name>
<keyword evidence="1" id="KW-1133">Transmembrane helix</keyword>
<feature type="transmembrane region" description="Helical" evidence="1">
    <location>
        <begin position="28"/>
        <end position="47"/>
    </location>
</feature>
<protein>
    <submittedName>
        <fullName evidence="2">Uncharacterized protein</fullName>
    </submittedName>
</protein>
<evidence type="ECO:0000313" key="2">
    <source>
        <dbReference type="EMBL" id="KAF7731593.1"/>
    </source>
</evidence>
<evidence type="ECO:0000256" key="1">
    <source>
        <dbReference type="SAM" id="Phobius"/>
    </source>
</evidence>
<dbReference type="EMBL" id="JABAYA010000009">
    <property type="protein sequence ID" value="KAF7731593.1"/>
    <property type="molecule type" value="Genomic_DNA"/>
</dbReference>
<reference evidence="2" key="1">
    <citation type="submission" date="2020-01" db="EMBL/GenBank/DDBJ databases">
        <title>Genome Sequencing of Three Apophysomyces-Like Fungal Strains Confirms a Novel Fungal Genus in the Mucoromycota with divergent Burkholderia-like Endosymbiotic Bacteria.</title>
        <authorList>
            <person name="Stajich J.E."/>
            <person name="Macias A.M."/>
            <person name="Carter-House D."/>
            <person name="Lovett B."/>
            <person name="Kasson L.R."/>
            <person name="Berry K."/>
            <person name="Grigoriev I."/>
            <person name="Chang Y."/>
            <person name="Spatafora J."/>
            <person name="Kasson M.T."/>
        </authorList>
    </citation>
    <scope>NUCLEOTIDE SEQUENCE</scope>
    <source>
        <strain evidence="2">NRRL A-21654</strain>
    </source>
</reference>
<gene>
    <name evidence="2" type="ORF">EC973_009357</name>
</gene>
<dbReference type="Proteomes" id="UP000605846">
    <property type="component" value="Unassembled WGS sequence"/>
</dbReference>
<keyword evidence="3" id="KW-1185">Reference proteome</keyword>
<sequence>MVADVPYQRVGTNSELNGLLFKYKLAKAVTLMSLAAVIIMALSSLLFPDVVRGDKLLTDNAALRPDADTDSYGGIKTADDCRLPHKIVITQSEDGSYTPPAPHQSLLEAVNYVEKTDYAAYCASWDPSHGFSDEFPYNVDGECGNWQKKYTELHQRRMEQLERIKSGDLEDFKNEKDKPRYISYLCKEVPTNGNRGCGGLADRMSGMISTFFYALLTDRAYLAHWADGNPVPLEILFGQPNVNWTYEPQEMKHIFDKENDALLNYQQVDTLNQKYPALKGILFPDGPTQDFNNLWTGTYVEVRSNRAYIVRTFKESSIYPDILAKMGLNKINTFGCLTDYLFRPTIGSRRFINAYKHLFQMESVLSIGMQVGVGETGDIRTDDNAIVNPQFDKNDLDKWDYFLTCANQLASVKRKPHHKRVVYFLVTDSAKLRDHFVSMNADRELAKKFISDGHEDTSMVITGLPIDHIEPDQVAKYINVTDPKDVNVHSMTPGVNSAVIENWLLSYTDFRLISQQGYGKLAAFHAKSDDTTISMPRVTSKRRAPDCSKPEALTTYDWLSTQWSLG</sequence>
<dbReference type="OrthoDB" id="428346at2759"/>
<accession>A0A8H7BX97</accession>
<organism evidence="2 3">
    <name type="scientific">Apophysomyces ossiformis</name>
    <dbReference type="NCBI Taxonomy" id="679940"/>
    <lineage>
        <taxon>Eukaryota</taxon>
        <taxon>Fungi</taxon>
        <taxon>Fungi incertae sedis</taxon>
        <taxon>Mucoromycota</taxon>
        <taxon>Mucoromycotina</taxon>
        <taxon>Mucoromycetes</taxon>
        <taxon>Mucorales</taxon>
        <taxon>Mucorineae</taxon>
        <taxon>Mucoraceae</taxon>
        <taxon>Apophysomyces</taxon>
    </lineage>
</organism>